<name>A0A544TM40_9BACI</name>
<organism evidence="6 7">
    <name type="scientific">Psychrobacillus soli</name>
    <dbReference type="NCBI Taxonomy" id="1543965"/>
    <lineage>
        <taxon>Bacteria</taxon>
        <taxon>Bacillati</taxon>
        <taxon>Bacillota</taxon>
        <taxon>Bacilli</taxon>
        <taxon>Bacillales</taxon>
        <taxon>Bacillaceae</taxon>
        <taxon>Psychrobacillus</taxon>
    </lineage>
</organism>
<dbReference type="OrthoDB" id="2942336at2"/>
<dbReference type="InterPro" id="IPR013324">
    <property type="entry name" value="RNA_pol_sigma_r3/r4-like"/>
</dbReference>
<accession>A0A544TM40</accession>
<evidence type="ECO:0000259" key="5">
    <source>
        <dbReference type="Pfam" id="PF04545"/>
    </source>
</evidence>
<dbReference type="EMBL" id="VDGG01000002">
    <property type="protein sequence ID" value="TQR18527.1"/>
    <property type="molecule type" value="Genomic_DNA"/>
</dbReference>
<keyword evidence="2" id="KW-0731">Sigma factor</keyword>
<dbReference type="CDD" id="cd06171">
    <property type="entry name" value="Sigma70_r4"/>
    <property type="match status" value="1"/>
</dbReference>
<comment type="caution">
    <text evidence="6">The sequence shown here is derived from an EMBL/GenBank/DDBJ whole genome shotgun (WGS) entry which is preliminary data.</text>
</comment>
<dbReference type="Pfam" id="PF04545">
    <property type="entry name" value="Sigma70_r4"/>
    <property type="match status" value="1"/>
</dbReference>
<sequence>MSSEKQKIIQEFLRCPSNKTLLEEFKSTHSEEIKQKIDAKFKQYYQNYRILSYLIKVLHYESKHFDKKMRTYKNRYQLILPSDLENVNFTPIYFEKSYSDSVEFSNDIADHISSEKLFNSFQTLTDRQKQILSLVYVRQMTDKEIAHYLGITQQAVSKTRKNVIKKIRKENTHD</sequence>
<dbReference type="GO" id="GO:0016987">
    <property type="term" value="F:sigma factor activity"/>
    <property type="evidence" value="ECO:0007669"/>
    <property type="project" value="UniProtKB-KW"/>
</dbReference>
<dbReference type="GO" id="GO:0006352">
    <property type="term" value="P:DNA-templated transcription initiation"/>
    <property type="evidence" value="ECO:0007669"/>
    <property type="project" value="InterPro"/>
</dbReference>
<evidence type="ECO:0000256" key="4">
    <source>
        <dbReference type="ARBA" id="ARBA00023163"/>
    </source>
</evidence>
<dbReference type="Proteomes" id="UP000318937">
    <property type="component" value="Unassembled WGS sequence"/>
</dbReference>
<keyword evidence="3" id="KW-0238">DNA-binding</keyword>
<evidence type="ECO:0000313" key="7">
    <source>
        <dbReference type="Proteomes" id="UP000318937"/>
    </source>
</evidence>
<evidence type="ECO:0000256" key="3">
    <source>
        <dbReference type="ARBA" id="ARBA00023125"/>
    </source>
</evidence>
<evidence type="ECO:0000256" key="1">
    <source>
        <dbReference type="ARBA" id="ARBA00023015"/>
    </source>
</evidence>
<dbReference type="AlphaFoldDB" id="A0A544TM40"/>
<dbReference type="InterPro" id="IPR007630">
    <property type="entry name" value="RNA_pol_sigma70_r4"/>
</dbReference>
<dbReference type="SUPFAM" id="SSF88659">
    <property type="entry name" value="Sigma3 and sigma4 domains of RNA polymerase sigma factors"/>
    <property type="match status" value="1"/>
</dbReference>
<reference evidence="6 7" key="1">
    <citation type="submission" date="2019-05" db="EMBL/GenBank/DDBJ databases">
        <title>Psychrobacillus vulpis sp. nov., a new species isolated from feces of a red fox that inhabits in The Tablas de Daimiel Natural Park, Albacete, Spain.</title>
        <authorList>
            <person name="Rodriguez M."/>
            <person name="Reina J.C."/>
            <person name="Bejar V."/>
            <person name="Llamas I."/>
        </authorList>
    </citation>
    <scope>NUCLEOTIDE SEQUENCE [LARGE SCALE GENOMIC DNA]</scope>
    <source>
        <strain evidence="6 7">NHI-2</strain>
    </source>
</reference>
<feature type="domain" description="RNA polymerase sigma-70 region 4" evidence="5">
    <location>
        <begin position="122"/>
        <end position="169"/>
    </location>
</feature>
<protein>
    <submittedName>
        <fullName evidence="6">Sigma-70 family RNA polymerase sigma factor</fullName>
    </submittedName>
</protein>
<dbReference type="PANTHER" id="PTHR30385">
    <property type="entry name" value="SIGMA FACTOR F FLAGELLAR"/>
    <property type="match status" value="1"/>
</dbReference>
<dbReference type="NCBIfam" id="TIGR02937">
    <property type="entry name" value="sigma70-ECF"/>
    <property type="match status" value="1"/>
</dbReference>
<dbReference type="GO" id="GO:0003677">
    <property type="term" value="F:DNA binding"/>
    <property type="evidence" value="ECO:0007669"/>
    <property type="project" value="UniProtKB-KW"/>
</dbReference>
<dbReference type="RefSeq" id="WP_142605051.1">
    <property type="nucleotide sequence ID" value="NZ_VDGG01000002.1"/>
</dbReference>
<evidence type="ECO:0000256" key="2">
    <source>
        <dbReference type="ARBA" id="ARBA00023082"/>
    </source>
</evidence>
<gene>
    <name evidence="6" type="ORF">FG383_01360</name>
</gene>
<keyword evidence="7" id="KW-1185">Reference proteome</keyword>
<evidence type="ECO:0000313" key="6">
    <source>
        <dbReference type="EMBL" id="TQR18527.1"/>
    </source>
</evidence>
<keyword evidence="1" id="KW-0805">Transcription regulation</keyword>
<keyword evidence="4" id="KW-0804">Transcription</keyword>
<proteinExistence type="predicted"/>
<dbReference type="Gene3D" id="1.20.140.160">
    <property type="match status" value="1"/>
</dbReference>
<dbReference type="InterPro" id="IPR014284">
    <property type="entry name" value="RNA_pol_sigma-70_dom"/>
</dbReference>